<reference evidence="2 3" key="1">
    <citation type="submission" date="2018-04" db="EMBL/GenBank/DDBJ databases">
        <title>Genomic Encyclopedia of Type Strains, Phase III (KMG-III): the genomes of soil and plant-associated and newly described type strains.</title>
        <authorList>
            <person name="Whitman W."/>
        </authorList>
    </citation>
    <scope>NUCLEOTIDE SEQUENCE [LARGE SCALE GENOMIC DNA]</scope>
    <source>
        <strain evidence="2 3">MA101b</strain>
    </source>
</reference>
<dbReference type="Gene3D" id="3.40.630.30">
    <property type="match status" value="1"/>
</dbReference>
<dbReference type="PROSITE" id="PS51186">
    <property type="entry name" value="GNAT"/>
    <property type="match status" value="1"/>
</dbReference>
<evidence type="ECO:0000259" key="1">
    <source>
        <dbReference type="PROSITE" id="PS51186"/>
    </source>
</evidence>
<dbReference type="InterPro" id="IPR016181">
    <property type="entry name" value="Acyl_CoA_acyltransferase"/>
</dbReference>
<comment type="caution">
    <text evidence="2">The sequence shown here is derived from an EMBL/GenBank/DDBJ whole genome shotgun (WGS) entry which is preliminary data.</text>
</comment>
<dbReference type="AlphaFoldDB" id="A0A2T5GTX8"/>
<accession>A0A2T5GTX8</accession>
<proteinExistence type="predicted"/>
<dbReference type="EMBL" id="QAOG01000001">
    <property type="protein sequence ID" value="PTQ62768.1"/>
    <property type="molecule type" value="Genomic_DNA"/>
</dbReference>
<evidence type="ECO:0000313" key="3">
    <source>
        <dbReference type="Proteomes" id="UP000244189"/>
    </source>
</evidence>
<dbReference type="InterPro" id="IPR000182">
    <property type="entry name" value="GNAT_dom"/>
</dbReference>
<dbReference type="SUPFAM" id="SSF55729">
    <property type="entry name" value="Acyl-CoA N-acyltransferases (Nat)"/>
    <property type="match status" value="1"/>
</dbReference>
<dbReference type="GO" id="GO:0016747">
    <property type="term" value="F:acyltransferase activity, transferring groups other than amino-acyl groups"/>
    <property type="evidence" value="ECO:0007669"/>
    <property type="project" value="InterPro"/>
</dbReference>
<organism evidence="2 3">
    <name type="scientific">Sphingomonas aurantiaca</name>
    <dbReference type="NCBI Taxonomy" id="185949"/>
    <lineage>
        <taxon>Bacteria</taxon>
        <taxon>Pseudomonadati</taxon>
        <taxon>Pseudomonadota</taxon>
        <taxon>Alphaproteobacteria</taxon>
        <taxon>Sphingomonadales</taxon>
        <taxon>Sphingomonadaceae</taxon>
        <taxon>Sphingomonas</taxon>
    </lineage>
</organism>
<dbReference type="CDD" id="cd04301">
    <property type="entry name" value="NAT_SF"/>
    <property type="match status" value="1"/>
</dbReference>
<name>A0A2T5GTX8_9SPHN</name>
<sequence length="175" mass="18409">MITLVPLDTINPTAVEMLLDAAFGPDRFTRTAYMIRGTGTPLAALSFAAIEDGTLVGSIQCWPIALIADARETPLVMVGPVAVAPTRQGDGIGRNLVAQVLDAAAANRLDDALMLIGDPDYYGRFFGFSAARTASWNAPGPVERHRLLARGDAVPDTAGMLGPRMAQTMPVTASV</sequence>
<keyword evidence="3" id="KW-1185">Reference proteome</keyword>
<feature type="domain" description="N-acetyltransferase" evidence="1">
    <location>
        <begin position="2"/>
        <end position="149"/>
    </location>
</feature>
<gene>
    <name evidence="2" type="ORF">C8J26_1052</name>
</gene>
<dbReference type="Pfam" id="PF00583">
    <property type="entry name" value="Acetyltransf_1"/>
    <property type="match status" value="1"/>
</dbReference>
<dbReference type="Proteomes" id="UP000244189">
    <property type="component" value="Unassembled WGS sequence"/>
</dbReference>
<protein>
    <submittedName>
        <fullName evidence="2">Putative N-acetyltransferase YhbS</fullName>
    </submittedName>
</protein>
<dbReference type="RefSeq" id="WP_107957088.1">
    <property type="nucleotide sequence ID" value="NZ_JAPZPS010000007.1"/>
</dbReference>
<keyword evidence="2" id="KW-0808">Transferase</keyword>
<evidence type="ECO:0000313" key="2">
    <source>
        <dbReference type="EMBL" id="PTQ62768.1"/>
    </source>
</evidence>